<comment type="caution">
    <text evidence="1">The sequence shown here is derived from an EMBL/GenBank/DDBJ whole genome shotgun (WGS) entry which is preliminary data.</text>
</comment>
<dbReference type="EMBL" id="JAIVGD010000019">
    <property type="protein sequence ID" value="KAH0749171.1"/>
    <property type="molecule type" value="Genomic_DNA"/>
</dbReference>
<gene>
    <name evidence="1" type="ORF">KY290_028403</name>
</gene>
<protein>
    <submittedName>
        <fullName evidence="1">Uncharacterized protein</fullName>
    </submittedName>
</protein>
<keyword evidence="2" id="KW-1185">Reference proteome</keyword>
<proteinExistence type="predicted"/>
<reference evidence="1 2" key="1">
    <citation type="journal article" date="2021" name="bioRxiv">
        <title>Chromosome-scale and haplotype-resolved genome assembly of a tetraploid potato cultivar.</title>
        <authorList>
            <person name="Sun H."/>
            <person name="Jiao W.-B."/>
            <person name="Krause K."/>
            <person name="Campoy J.A."/>
            <person name="Goel M."/>
            <person name="Folz-Donahue K."/>
            <person name="Kukat C."/>
            <person name="Huettel B."/>
            <person name="Schneeberger K."/>
        </authorList>
    </citation>
    <scope>NUCLEOTIDE SEQUENCE [LARGE SCALE GENOMIC DNA]</scope>
    <source>
        <strain evidence="1">SolTubOtavaFocal</strain>
        <tissue evidence="1">Leaves</tissue>
    </source>
</reference>
<accession>A0ABQ7UHT2</accession>
<name>A0ABQ7UHT2_SOLTU</name>
<evidence type="ECO:0000313" key="1">
    <source>
        <dbReference type="EMBL" id="KAH0749171.1"/>
    </source>
</evidence>
<dbReference type="Proteomes" id="UP000826656">
    <property type="component" value="Unassembled WGS sequence"/>
</dbReference>
<evidence type="ECO:0000313" key="2">
    <source>
        <dbReference type="Proteomes" id="UP000826656"/>
    </source>
</evidence>
<sequence>MVPSPKLLPLTAVLATGDKLNLNLSYVDEGFHIIAKLEAPSNVVIYGIMIRAGFPDLNSNWIDCFVILFDRGQDSFSN</sequence>
<organism evidence="1 2">
    <name type="scientific">Solanum tuberosum</name>
    <name type="common">Potato</name>
    <dbReference type="NCBI Taxonomy" id="4113"/>
    <lineage>
        <taxon>Eukaryota</taxon>
        <taxon>Viridiplantae</taxon>
        <taxon>Streptophyta</taxon>
        <taxon>Embryophyta</taxon>
        <taxon>Tracheophyta</taxon>
        <taxon>Spermatophyta</taxon>
        <taxon>Magnoliopsida</taxon>
        <taxon>eudicotyledons</taxon>
        <taxon>Gunneridae</taxon>
        <taxon>Pentapetalae</taxon>
        <taxon>asterids</taxon>
        <taxon>lamiids</taxon>
        <taxon>Solanales</taxon>
        <taxon>Solanaceae</taxon>
        <taxon>Solanoideae</taxon>
        <taxon>Solaneae</taxon>
        <taxon>Solanum</taxon>
    </lineage>
</organism>